<dbReference type="EMBL" id="CACVBM020000111">
    <property type="protein sequence ID" value="CAA7014544.1"/>
    <property type="molecule type" value="Genomic_DNA"/>
</dbReference>
<evidence type="ECO:0000256" key="1">
    <source>
        <dbReference type="SAM" id="MobiDB-lite"/>
    </source>
</evidence>
<dbReference type="EMBL" id="CACVBM020000111">
    <property type="protein sequence ID" value="CAA7014548.1"/>
    <property type="molecule type" value="Genomic_DNA"/>
</dbReference>
<sequence length="80" mass="9470">MFLVNLTWAAVHVCRDNRRRSIDDDDGDYKDGEDWLDSNSGRLPPHKFMTKTRMASLCRFLREEEEISEGPKCNFEKIEF</sequence>
<accession>A0A6D2HID7</accession>
<keyword evidence="13" id="KW-1185">Reference proteome</keyword>
<evidence type="ECO:0000313" key="4">
    <source>
        <dbReference type="EMBL" id="CAA7014546.1"/>
    </source>
</evidence>
<evidence type="ECO:0000313" key="13">
    <source>
        <dbReference type="Proteomes" id="UP000467841"/>
    </source>
</evidence>
<feature type="region of interest" description="Disordered" evidence="1">
    <location>
        <begin position="19"/>
        <end position="38"/>
    </location>
</feature>
<dbReference type="EMBL" id="CACVBM020000292">
    <property type="protein sequence ID" value="CAA7017145.1"/>
    <property type="molecule type" value="Genomic_DNA"/>
</dbReference>
<evidence type="ECO:0000313" key="11">
    <source>
        <dbReference type="EMBL" id="CAA7057875.1"/>
    </source>
</evidence>
<reference evidence="4 13" key="1">
    <citation type="submission" date="2020-01" db="EMBL/GenBank/DDBJ databases">
        <authorList>
            <person name="Mishra B."/>
        </authorList>
    </citation>
    <scope>NUCLEOTIDE SEQUENCE [LARGE SCALE GENOMIC DNA]</scope>
</reference>
<evidence type="ECO:0000313" key="7">
    <source>
        <dbReference type="EMBL" id="CAA7017147.1"/>
    </source>
</evidence>
<evidence type="ECO:0000313" key="10">
    <source>
        <dbReference type="EMBL" id="CAA7057873.1"/>
    </source>
</evidence>
<name>A0A6D2HID7_9BRAS</name>
<gene>
    <name evidence="2" type="ORF">MERR_LOCUS1776</name>
    <name evidence="3" type="ORF">MERR_LOCUS1778</name>
    <name evidence="4" type="ORF">MERR_LOCUS1780</name>
    <name evidence="5" type="ORF">MERR_LOCUS1782</name>
    <name evidence="6" type="ORF">MERR_LOCUS4380</name>
    <name evidence="7" type="ORF">MERR_LOCUS4382</name>
    <name evidence="8" type="ORF">MERR_LOCUS4384</name>
    <name evidence="9" type="ORF">MERR_LOCUS45107</name>
    <name evidence="10" type="ORF">MERR_LOCUS45109</name>
    <name evidence="11" type="ORF">MERR_LOCUS45111</name>
    <name evidence="12" type="ORF">MERR_LOCUS45113</name>
</gene>
<dbReference type="Proteomes" id="UP000467841">
    <property type="component" value="Unassembled WGS sequence"/>
</dbReference>
<evidence type="ECO:0000313" key="9">
    <source>
        <dbReference type="EMBL" id="CAA7057871.1"/>
    </source>
</evidence>
<dbReference type="EMBL" id="CACVBM020001713">
    <property type="protein sequence ID" value="CAA7057875.1"/>
    <property type="molecule type" value="Genomic_DNA"/>
</dbReference>
<dbReference type="EMBL" id="CACVBM020000292">
    <property type="protein sequence ID" value="CAA7017147.1"/>
    <property type="molecule type" value="Genomic_DNA"/>
</dbReference>
<evidence type="ECO:0000313" key="3">
    <source>
        <dbReference type="EMBL" id="CAA7014544.1"/>
    </source>
</evidence>
<protein>
    <submittedName>
        <fullName evidence="4">Uncharacterized protein</fullName>
    </submittedName>
</protein>
<evidence type="ECO:0000313" key="2">
    <source>
        <dbReference type="EMBL" id="CAA7014542.1"/>
    </source>
</evidence>
<dbReference type="EMBL" id="CACVBM020001713">
    <property type="protein sequence ID" value="CAA7057877.1"/>
    <property type="molecule type" value="Genomic_DNA"/>
</dbReference>
<evidence type="ECO:0000313" key="6">
    <source>
        <dbReference type="EMBL" id="CAA7017145.1"/>
    </source>
</evidence>
<evidence type="ECO:0000313" key="5">
    <source>
        <dbReference type="EMBL" id="CAA7014548.1"/>
    </source>
</evidence>
<dbReference type="AlphaFoldDB" id="A0A6D2HID7"/>
<dbReference type="EMBL" id="CACVBM020000292">
    <property type="protein sequence ID" value="CAA7017149.1"/>
    <property type="molecule type" value="Genomic_DNA"/>
</dbReference>
<dbReference type="EMBL" id="CACVBM020000111">
    <property type="protein sequence ID" value="CAA7014542.1"/>
    <property type="molecule type" value="Genomic_DNA"/>
</dbReference>
<evidence type="ECO:0000313" key="8">
    <source>
        <dbReference type="EMBL" id="CAA7017149.1"/>
    </source>
</evidence>
<dbReference type="EMBL" id="CACVBM020000111">
    <property type="protein sequence ID" value="CAA7014546.1"/>
    <property type="molecule type" value="Genomic_DNA"/>
</dbReference>
<dbReference type="EMBL" id="CACVBM020001713">
    <property type="protein sequence ID" value="CAA7057871.1"/>
    <property type="molecule type" value="Genomic_DNA"/>
</dbReference>
<proteinExistence type="predicted"/>
<organism evidence="4 13">
    <name type="scientific">Microthlaspi erraticum</name>
    <dbReference type="NCBI Taxonomy" id="1685480"/>
    <lineage>
        <taxon>Eukaryota</taxon>
        <taxon>Viridiplantae</taxon>
        <taxon>Streptophyta</taxon>
        <taxon>Embryophyta</taxon>
        <taxon>Tracheophyta</taxon>
        <taxon>Spermatophyta</taxon>
        <taxon>Magnoliopsida</taxon>
        <taxon>eudicotyledons</taxon>
        <taxon>Gunneridae</taxon>
        <taxon>Pentapetalae</taxon>
        <taxon>rosids</taxon>
        <taxon>malvids</taxon>
        <taxon>Brassicales</taxon>
        <taxon>Brassicaceae</taxon>
        <taxon>Coluteocarpeae</taxon>
        <taxon>Microthlaspi</taxon>
    </lineage>
</organism>
<dbReference type="EMBL" id="CACVBM020001713">
    <property type="protein sequence ID" value="CAA7057873.1"/>
    <property type="molecule type" value="Genomic_DNA"/>
</dbReference>
<evidence type="ECO:0000313" key="12">
    <source>
        <dbReference type="EMBL" id="CAA7057877.1"/>
    </source>
</evidence>